<evidence type="ECO:0000256" key="1">
    <source>
        <dbReference type="SAM" id="Phobius"/>
    </source>
</evidence>
<organism evidence="2 3">
    <name type="scientific">Actinocorallia libanotica</name>
    <dbReference type="NCBI Taxonomy" id="46162"/>
    <lineage>
        <taxon>Bacteria</taxon>
        <taxon>Bacillati</taxon>
        <taxon>Actinomycetota</taxon>
        <taxon>Actinomycetes</taxon>
        <taxon>Streptosporangiales</taxon>
        <taxon>Thermomonosporaceae</taxon>
        <taxon>Actinocorallia</taxon>
    </lineage>
</organism>
<evidence type="ECO:0000313" key="2">
    <source>
        <dbReference type="EMBL" id="GAA0949365.1"/>
    </source>
</evidence>
<accession>A0ABP4BIE1</accession>
<dbReference type="RefSeq" id="WP_344240398.1">
    <property type="nucleotide sequence ID" value="NZ_BAAAHH010000008.1"/>
</dbReference>
<comment type="caution">
    <text evidence="2">The sequence shown here is derived from an EMBL/GenBank/DDBJ whole genome shotgun (WGS) entry which is preliminary data.</text>
</comment>
<keyword evidence="3" id="KW-1185">Reference proteome</keyword>
<protein>
    <submittedName>
        <fullName evidence="2">Uncharacterized protein</fullName>
    </submittedName>
</protein>
<name>A0ABP4BIE1_9ACTN</name>
<evidence type="ECO:0000313" key="3">
    <source>
        <dbReference type="Proteomes" id="UP001500665"/>
    </source>
</evidence>
<keyword evidence="1" id="KW-0472">Membrane</keyword>
<proteinExistence type="predicted"/>
<gene>
    <name evidence="2" type="ORF">GCM10009550_26680</name>
</gene>
<reference evidence="3" key="1">
    <citation type="journal article" date="2019" name="Int. J. Syst. Evol. Microbiol.">
        <title>The Global Catalogue of Microorganisms (GCM) 10K type strain sequencing project: providing services to taxonomists for standard genome sequencing and annotation.</title>
        <authorList>
            <consortium name="The Broad Institute Genomics Platform"/>
            <consortium name="The Broad Institute Genome Sequencing Center for Infectious Disease"/>
            <person name="Wu L."/>
            <person name="Ma J."/>
        </authorList>
    </citation>
    <scope>NUCLEOTIDE SEQUENCE [LARGE SCALE GENOMIC DNA]</scope>
    <source>
        <strain evidence="3">JCM 10696</strain>
    </source>
</reference>
<keyword evidence="1" id="KW-1133">Transmembrane helix</keyword>
<sequence>MFGPALPAAVFLEPPGVPLWREPAFGAVLLLMLALFGLHRLLARTMSDLFDGGRAARPSTVTGGGPRSALSAVRDAGRSTGFTGPGAEGFLRAVLVEVVTRGGGRAVLSRPGLHRLLDGLLEPPLLTLLACRLTVHEDAEEAAREVERGLSADGEEHLYWFLVSDRVAGPLPEHERLHVLLLGPWRRTREISSEGLWEGEAVPTLTVSEAVERLHLFGLTL</sequence>
<dbReference type="EMBL" id="BAAAHH010000008">
    <property type="protein sequence ID" value="GAA0949365.1"/>
    <property type="molecule type" value="Genomic_DNA"/>
</dbReference>
<dbReference type="Proteomes" id="UP001500665">
    <property type="component" value="Unassembled WGS sequence"/>
</dbReference>
<keyword evidence="1" id="KW-0812">Transmembrane</keyword>
<feature type="transmembrane region" description="Helical" evidence="1">
    <location>
        <begin position="24"/>
        <end position="42"/>
    </location>
</feature>